<gene>
    <name evidence="3" type="ORF">SAMN04487904_102268</name>
</gene>
<dbReference type="PANTHER" id="PTHR43031:SF16">
    <property type="entry name" value="OXIDOREDUCTASE"/>
    <property type="match status" value="1"/>
</dbReference>
<evidence type="ECO:0000259" key="2">
    <source>
        <dbReference type="PROSITE" id="PS50206"/>
    </source>
</evidence>
<keyword evidence="4" id="KW-1185">Reference proteome</keyword>
<accession>A0A1I6Y7E3</accession>
<feature type="compositionally biased region" description="Polar residues" evidence="1">
    <location>
        <begin position="15"/>
        <end position="24"/>
    </location>
</feature>
<evidence type="ECO:0000313" key="3">
    <source>
        <dbReference type="EMBL" id="SFT46342.1"/>
    </source>
</evidence>
<dbReference type="InterPro" id="IPR021309">
    <property type="entry name" value="YgaP-like_TM"/>
</dbReference>
<reference evidence="4" key="1">
    <citation type="submission" date="2016-10" db="EMBL/GenBank/DDBJ databases">
        <authorList>
            <person name="Varghese N."/>
            <person name="Submissions S."/>
        </authorList>
    </citation>
    <scope>NUCLEOTIDE SEQUENCE [LARGE SCALE GENOMIC DNA]</scope>
    <source>
        <strain evidence="4">DSM 45501</strain>
    </source>
</reference>
<dbReference type="AlphaFoldDB" id="A0A1I6Y7E3"/>
<keyword evidence="3" id="KW-0808">Transferase</keyword>
<feature type="region of interest" description="Disordered" evidence="1">
    <location>
        <begin position="1"/>
        <end position="25"/>
    </location>
</feature>
<sequence length="217" mass="23486">MRGPVTELRRRTRPTEGNQLSSETPELLHTAQLRENLRTQPRTRLIDVRSPGEFDSVNIPGSHNVPIELLRERRAELDSGHDDPVVLVCASGARAEQARTLLEQAGVDGCHVLRGGIEEWQREGGEVNRGNGVWPMERQVRLVAGSLVLTGVLGSLAYRPLKWLAGFVGAGLTFAAISDTCAMARLLGMLPHNRRSALDPDTALSAVTAAEPGAPHA</sequence>
<evidence type="ECO:0000256" key="1">
    <source>
        <dbReference type="SAM" id="MobiDB-lite"/>
    </source>
</evidence>
<dbReference type="Gene3D" id="6.10.140.1340">
    <property type="match status" value="1"/>
</dbReference>
<protein>
    <submittedName>
        <fullName evidence="3">Rhodanese-related sulfurtransferase</fullName>
    </submittedName>
</protein>
<evidence type="ECO:0000313" key="4">
    <source>
        <dbReference type="Proteomes" id="UP000199165"/>
    </source>
</evidence>
<dbReference type="PANTHER" id="PTHR43031">
    <property type="entry name" value="FAD-DEPENDENT OXIDOREDUCTASE"/>
    <property type="match status" value="1"/>
</dbReference>
<proteinExistence type="predicted"/>
<dbReference type="Pfam" id="PF00581">
    <property type="entry name" value="Rhodanese"/>
    <property type="match status" value="1"/>
</dbReference>
<feature type="domain" description="Rhodanese" evidence="2">
    <location>
        <begin position="39"/>
        <end position="129"/>
    </location>
</feature>
<dbReference type="PROSITE" id="PS50206">
    <property type="entry name" value="RHODANESE_3"/>
    <property type="match status" value="1"/>
</dbReference>
<dbReference type="Gene3D" id="3.40.250.10">
    <property type="entry name" value="Rhodanese-like domain"/>
    <property type="match status" value="1"/>
</dbReference>
<dbReference type="InterPro" id="IPR001763">
    <property type="entry name" value="Rhodanese-like_dom"/>
</dbReference>
<dbReference type="SMART" id="SM00450">
    <property type="entry name" value="RHOD"/>
    <property type="match status" value="1"/>
</dbReference>
<dbReference type="Proteomes" id="UP000199165">
    <property type="component" value="Unassembled WGS sequence"/>
</dbReference>
<organism evidence="3 4">
    <name type="scientific">Actinopolyspora righensis</name>
    <dbReference type="NCBI Taxonomy" id="995060"/>
    <lineage>
        <taxon>Bacteria</taxon>
        <taxon>Bacillati</taxon>
        <taxon>Actinomycetota</taxon>
        <taxon>Actinomycetes</taxon>
        <taxon>Actinopolysporales</taxon>
        <taxon>Actinopolysporaceae</taxon>
        <taxon>Actinopolyspora</taxon>
        <taxon>Actinopolyspora alba group</taxon>
    </lineage>
</organism>
<name>A0A1I6Y7E3_9ACTN</name>
<dbReference type="InterPro" id="IPR050229">
    <property type="entry name" value="GlpE_sulfurtransferase"/>
</dbReference>
<dbReference type="CDD" id="cd00158">
    <property type="entry name" value="RHOD"/>
    <property type="match status" value="1"/>
</dbReference>
<dbReference type="STRING" id="995060.SAMN04487904_102268"/>
<dbReference type="GO" id="GO:0016740">
    <property type="term" value="F:transferase activity"/>
    <property type="evidence" value="ECO:0007669"/>
    <property type="project" value="UniProtKB-KW"/>
</dbReference>
<dbReference type="InterPro" id="IPR036873">
    <property type="entry name" value="Rhodanese-like_dom_sf"/>
</dbReference>
<dbReference type="SUPFAM" id="SSF52821">
    <property type="entry name" value="Rhodanese/Cell cycle control phosphatase"/>
    <property type="match status" value="1"/>
</dbReference>
<dbReference type="EMBL" id="FPAT01000002">
    <property type="protein sequence ID" value="SFT46342.1"/>
    <property type="molecule type" value="Genomic_DNA"/>
</dbReference>
<dbReference type="Pfam" id="PF11127">
    <property type="entry name" value="YgaP-like_TM"/>
    <property type="match status" value="1"/>
</dbReference>